<dbReference type="PANTHER" id="PTHR43329">
    <property type="entry name" value="EPOXIDE HYDROLASE"/>
    <property type="match status" value="1"/>
</dbReference>
<reference evidence="6" key="3">
    <citation type="submission" date="2025-04" db="UniProtKB">
        <authorList>
            <consortium name="RefSeq"/>
        </authorList>
    </citation>
    <scope>IDENTIFICATION</scope>
    <source>
        <strain evidence="6">CBS 781.70</strain>
    </source>
</reference>
<gene>
    <name evidence="4 6" type="ORF">P152DRAFT_456062</name>
</gene>
<dbReference type="Proteomes" id="UP000504638">
    <property type="component" value="Unplaced"/>
</dbReference>
<comment type="similarity">
    <text evidence="2">Belongs to the AB hydrolase superfamily. Epoxide hydrolase family.</text>
</comment>
<protein>
    <submittedName>
        <fullName evidence="4 6">Alpha/beta-hydrolase</fullName>
    </submittedName>
</protein>
<dbReference type="SUPFAM" id="SSF53474">
    <property type="entry name" value="alpha/beta-Hydrolases"/>
    <property type="match status" value="1"/>
</dbReference>
<accession>A0A6G1GAP9</accession>
<dbReference type="InterPro" id="IPR029058">
    <property type="entry name" value="AB_hydrolase_fold"/>
</dbReference>
<evidence type="ECO:0000313" key="5">
    <source>
        <dbReference type="Proteomes" id="UP000504638"/>
    </source>
</evidence>
<keyword evidence="5" id="KW-1185">Reference proteome</keyword>
<organism evidence="4">
    <name type="scientific">Eremomyces bilateralis CBS 781.70</name>
    <dbReference type="NCBI Taxonomy" id="1392243"/>
    <lineage>
        <taxon>Eukaryota</taxon>
        <taxon>Fungi</taxon>
        <taxon>Dikarya</taxon>
        <taxon>Ascomycota</taxon>
        <taxon>Pezizomycotina</taxon>
        <taxon>Dothideomycetes</taxon>
        <taxon>Dothideomycetes incertae sedis</taxon>
        <taxon>Eremomycetales</taxon>
        <taxon>Eremomycetaceae</taxon>
        <taxon>Eremomyces</taxon>
    </lineage>
</organism>
<name>A0A6G1GAP9_9PEZI</name>
<evidence type="ECO:0000256" key="2">
    <source>
        <dbReference type="ARBA" id="ARBA00038334"/>
    </source>
</evidence>
<evidence type="ECO:0000256" key="1">
    <source>
        <dbReference type="ARBA" id="ARBA00022801"/>
    </source>
</evidence>
<dbReference type="EMBL" id="ML975152">
    <property type="protein sequence ID" value="KAF1815016.1"/>
    <property type="molecule type" value="Genomic_DNA"/>
</dbReference>
<sequence>MDHLEKHTLTVSRGFTYTFYTSPASPSNAGHPAILLCHGWPDSAELWDDISKELLSLPNRLVIPDLLGYGGTSKPTDPSAYASELMVQDIMEVLASVGVSGPNSILPIGHDWGSFLAQRVYLFGPEHCAGLGMVNVSYMPPSGEPYSMEMMNEMTQQAFGYPGFAYWEVFASDTGHELLDQHPESVWCVAHGQGENWLLVNWCKYGAMAEYIGNGKTDPLKSYAGPERTERRERWLKQMKEAGFAGPQCWYRASVKGVHVEGEKKIAQETLLITKPTLFIGCTQDQVCRLEMIESTKPLLPNLMTKTIESGHWSPWEKPAEVSAAILEYVRSNGL</sequence>
<dbReference type="OrthoDB" id="284184at2759"/>
<evidence type="ECO:0000259" key="3">
    <source>
        <dbReference type="Pfam" id="PF00561"/>
    </source>
</evidence>
<dbReference type="Pfam" id="PF00561">
    <property type="entry name" value="Abhydrolase_1"/>
    <property type="match status" value="1"/>
</dbReference>
<dbReference type="InterPro" id="IPR000073">
    <property type="entry name" value="AB_hydrolase_1"/>
</dbReference>
<dbReference type="RefSeq" id="XP_033536647.1">
    <property type="nucleotide sequence ID" value="XM_033678917.1"/>
</dbReference>
<evidence type="ECO:0000313" key="6">
    <source>
        <dbReference type="RefSeq" id="XP_033536647.1"/>
    </source>
</evidence>
<reference evidence="4 6" key="1">
    <citation type="submission" date="2020-01" db="EMBL/GenBank/DDBJ databases">
        <authorList>
            <consortium name="DOE Joint Genome Institute"/>
            <person name="Haridas S."/>
            <person name="Albert R."/>
            <person name="Binder M."/>
            <person name="Bloem J."/>
            <person name="Labutti K."/>
            <person name="Salamov A."/>
            <person name="Andreopoulos B."/>
            <person name="Baker S.E."/>
            <person name="Barry K."/>
            <person name="Bills G."/>
            <person name="Bluhm B.H."/>
            <person name="Cannon C."/>
            <person name="Castanera R."/>
            <person name="Culley D.E."/>
            <person name="Daum C."/>
            <person name="Ezra D."/>
            <person name="Gonzalez J.B."/>
            <person name="Henrissat B."/>
            <person name="Kuo A."/>
            <person name="Liang C."/>
            <person name="Lipzen A."/>
            <person name="Lutzoni F."/>
            <person name="Magnuson J."/>
            <person name="Mondo S."/>
            <person name="Nolan M."/>
            <person name="Ohm R."/>
            <person name="Pangilinan J."/>
            <person name="Park H.-J."/>
            <person name="Ramirez L."/>
            <person name="Alfaro M."/>
            <person name="Sun H."/>
            <person name="Tritt A."/>
            <person name="Yoshinaga Y."/>
            <person name="Zwiers L.-H."/>
            <person name="Turgeon B.G."/>
            <person name="Goodwin S.B."/>
            <person name="Spatafora J.W."/>
            <person name="Crous P.W."/>
            <person name="Grigoriev I.V."/>
        </authorList>
    </citation>
    <scope>NUCLEOTIDE SEQUENCE</scope>
    <source>
        <strain evidence="4 6">CBS 781.70</strain>
    </source>
</reference>
<proteinExistence type="inferred from homology"/>
<evidence type="ECO:0000313" key="4">
    <source>
        <dbReference type="EMBL" id="KAF1815016.1"/>
    </source>
</evidence>
<feature type="domain" description="AB hydrolase-1" evidence="3">
    <location>
        <begin position="32"/>
        <end position="319"/>
    </location>
</feature>
<dbReference type="InterPro" id="IPR000639">
    <property type="entry name" value="Epox_hydrolase-like"/>
</dbReference>
<dbReference type="AlphaFoldDB" id="A0A6G1GAP9"/>
<dbReference type="PRINTS" id="PR00412">
    <property type="entry name" value="EPOXHYDRLASE"/>
</dbReference>
<keyword evidence="1 4" id="KW-0378">Hydrolase</keyword>
<dbReference type="GeneID" id="54419487"/>
<dbReference type="Gene3D" id="3.40.50.1820">
    <property type="entry name" value="alpha/beta hydrolase"/>
    <property type="match status" value="1"/>
</dbReference>
<dbReference type="GO" id="GO:0016787">
    <property type="term" value="F:hydrolase activity"/>
    <property type="evidence" value="ECO:0007669"/>
    <property type="project" value="UniProtKB-KW"/>
</dbReference>
<reference evidence="6" key="2">
    <citation type="submission" date="2020-04" db="EMBL/GenBank/DDBJ databases">
        <authorList>
            <consortium name="NCBI Genome Project"/>
        </authorList>
    </citation>
    <scope>NUCLEOTIDE SEQUENCE</scope>
    <source>
        <strain evidence="6">CBS 781.70</strain>
    </source>
</reference>